<evidence type="ECO:0000313" key="3">
    <source>
        <dbReference type="Proteomes" id="UP000606921"/>
    </source>
</evidence>
<evidence type="ECO:0000313" key="2">
    <source>
        <dbReference type="EMBL" id="CAD7054151.1"/>
    </source>
</evidence>
<proteinExistence type="predicted"/>
<keyword evidence="3" id="KW-1185">Reference proteome</keyword>
<dbReference type="RefSeq" id="WP_142594075.1">
    <property type="nucleotide sequence ID" value="NZ_CABFWF030000018.1"/>
</dbReference>
<name>A0ABM8PXS2_9HYPH</name>
<reference evidence="2 3" key="1">
    <citation type="submission" date="2020-11" db="EMBL/GenBank/DDBJ databases">
        <authorList>
            <person name="Lassalle F."/>
        </authorList>
    </citation>
    <scope>NUCLEOTIDE SEQUENCE [LARGE SCALE GENOMIC DNA]</scope>
    <source>
        <strain evidence="2 3">JC140</strain>
    </source>
</reference>
<evidence type="ECO:0000256" key="1">
    <source>
        <dbReference type="SAM" id="MobiDB-lite"/>
    </source>
</evidence>
<gene>
    <name evidence="2" type="ORF">REJC140_02105</name>
</gene>
<organism evidence="2 3">
    <name type="scientific">Pseudorhizobium endolithicum</name>
    <dbReference type="NCBI Taxonomy" id="1191678"/>
    <lineage>
        <taxon>Bacteria</taxon>
        <taxon>Pseudomonadati</taxon>
        <taxon>Pseudomonadota</taxon>
        <taxon>Alphaproteobacteria</taxon>
        <taxon>Hyphomicrobiales</taxon>
        <taxon>Rhizobiaceae</taxon>
        <taxon>Rhizobium/Agrobacterium group</taxon>
        <taxon>Pseudorhizobium</taxon>
    </lineage>
</organism>
<dbReference type="Proteomes" id="UP000606921">
    <property type="component" value="Unassembled WGS sequence"/>
</dbReference>
<accession>A0ABM8PXS2</accession>
<sequence length="260" mass="28149">MSDLRFSFPACVIAGKGRITPDDVLHLRRQLWPDGLGSRQEVAMALALHDCCPVSCPEWTGYLIESVTAYVVWHESRSGEVSGSTAGWLLEWLADAGAIRTSAGLDILLHVLDVATSVPNFLSTTALNQLRLALLPEPRGAYAGRRSGAAGITKQDLAFLWRVLRSAVDRGHLNLSRAERLILKEIDRLGAPAEHHPGWREMMSLTEMVAQDRSLSTAACRLSRGAEGAALPRDRARNPQAAAMAPDRDLEPSLLASAGA</sequence>
<dbReference type="EMBL" id="CABFWF030000018">
    <property type="protein sequence ID" value="CAD7054151.1"/>
    <property type="molecule type" value="Genomic_DNA"/>
</dbReference>
<comment type="caution">
    <text evidence="2">The sequence shown here is derived from an EMBL/GenBank/DDBJ whole genome shotgun (WGS) entry which is preliminary data.</text>
</comment>
<feature type="region of interest" description="Disordered" evidence="1">
    <location>
        <begin position="226"/>
        <end position="260"/>
    </location>
</feature>
<protein>
    <submittedName>
        <fullName evidence="2">Uncharacterized protein</fullName>
    </submittedName>
</protein>